<dbReference type="Proteomes" id="UP000694546">
    <property type="component" value="Chromosome 4"/>
</dbReference>
<dbReference type="OMA" id="WREPLWH"/>
<dbReference type="PROSITE" id="PS00338">
    <property type="entry name" value="SOMATOTROPIN_2"/>
    <property type="match status" value="1"/>
</dbReference>
<dbReference type="InterPro" id="IPR018116">
    <property type="entry name" value="Somatotropin_CS"/>
</dbReference>
<dbReference type="InterPro" id="IPR001400">
    <property type="entry name" value="Somatotropin/Prolactin"/>
</dbReference>
<keyword evidence="5" id="KW-0372">Hormone</keyword>
<keyword evidence="3" id="KW-0964">Secreted</keyword>
<evidence type="ECO:0000256" key="2">
    <source>
        <dbReference type="ARBA" id="ARBA00008474"/>
    </source>
</evidence>
<evidence type="ECO:0000256" key="1">
    <source>
        <dbReference type="ARBA" id="ARBA00004613"/>
    </source>
</evidence>
<keyword evidence="4" id="KW-1015">Disulfide bond</keyword>
<keyword evidence="7" id="KW-1185">Reference proteome</keyword>
<reference evidence="6" key="1">
    <citation type="submission" date="2025-08" db="UniProtKB">
        <authorList>
            <consortium name="Ensembl"/>
        </authorList>
    </citation>
    <scope>IDENTIFICATION</scope>
</reference>
<dbReference type="PROSITE" id="PS00266">
    <property type="entry name" value="SOMATOTROPIN_1"/>
    <property type="match status" value="1"/>
</dbReference>
<evidence type="ECO:0000256" key="5">
    <source>
        <dbReference type="RuleBase" id="RU003618"/>
    </source>
</evidence>
<protein>
    <submittedName>
        <fullName evidence="6">Prolactin 2</fullName>
    </submittedName>
</protein>
<dbReference type="PANTHER" id="PTHR11417:SF33">
    <property type="entry name" value="PROLACTIN LIKE"/>
    <property type="match status" value="1"/>
</dbReference>
<accession>A0A8C4ZUV7</accession>
<evidence type="ECO:0000313" key="6">
    <source>
        <dbReference type="Ensembl" id="ENSGMOP00000022623.1"/>
    </source>
</evidence>
<dbReference type="GeneTree" id="ENSGT00950000182818"/>
<evidence type="ECO:0000256" key="3">
    <source>
        <dbReference type="ARBA" id="ARBA00022525"/>
    </source>
</evidence>
<dbReference type="GO" id="GO:0031667">
    <property type="term" value="P:response to nutrient levels"/>
    <property type="evidence" value="ECO:0007669"/>
    <property type="project" value="TreeGrafter"/>
</dbReference>
<dbReference type="PRINTS" id="PR00836">
    <property type="entry name" value="SOMATOTROPIN"/>
</dbReference>
<dbReference type="GO" id="GO:0046427">
    <property type="term" value="P:positive regulation of receptor signaling pathway via JAK-STAT"/>
    <property type="evidence" value="ECO:0007669"/>
    <property type="project" value="TreeGrafter"/>
</dbReference>
<proteinExistence type="inferred from homology"/>
<dbReference type="Pfam" id="PF00103">
    <property type="entry name" value="Hormone_1"/>
    <property type="match status" value="1"/>
</dbReference>
<dbReference type="InterPro" id="IPR009079">
    <property type="entry name" value="4_helix_cytokine-like_core"/>
</dbReference>
<dbReference type="Ensembl" id="ENSGMOT00000052718.1">
    <property type="protein sequence ID" value="ENSGMOP00000022623.1"/>
    <property type="gene ID" value="ENSGMOG00000006230.2"/>
</dbReference>
<comment type="subcellular location">
    <subcellularLocation>
        <location evidence="1 5">Secreted</location>
    </subcellularLocation>
</comment>
<sequence>MRSRWGLSESQPHLPPLHHLQGFEAFLCPFLLSWSFAWLGALCLVLRTPTDTVRAAPICDNGQASCQVLSLADLFDRVIQHSSRMHGMSNDLHSQFEQYFLPSRNHISNRVNRNCHTSGILTPNGKENAQRLAGEELTEVILKLLWAWRDPLWHFHQSMAHHDDFNSFSSNKALVMGDLVHELRTGVEKVAEKMQNLGIISNLVNGLRSPEQLLPSPVRPQWSLMNDYDLLFCLRRDSNKVQSYLKILKCRIVPENDC</sequence>
<dbReference type="SUPFAM" id="SSF47266">
    <property type="entry name" value="4-helical cytokines"/>
    <property type="match status" value="1"/>
</dbReference>
<dbReference type="PANTHER" id="PTHR11417">
    <property type="entry name" value="SOMATOTROPIN,PROLACTIN"/>
    <property type="match status" value="1"/>
</dbReference>
<reference evidence="6" key="2">
    <citation type="submission" date="2025-09" db="UniProtKB">
        <authorList>
            <consortium name="Ensembl"/>
        </authorList>
    </citation>
    <scope>IDENTIFICATION</scope>
</reference>
<dbReference type="AlphaFoldDB" id="A0A8C4ZUV7"/>
<name>A0A8C4ZUV7_GADMO</name>
<comment type="similarity">
    <text evidence="2 5">Belongs to the somatotropin/prolactin family.</text>
</comment>
<dbReference type="GO" id="GO:0005615">
    <property type="term" value="C:extracellular space"/>
    <property type="evidence" value="ECO:0007669"/>
    <property type="project" value="TreeGrafter"/>
</dbReference>
<organism evidence="6 7">
    <name type="scientific">Gadus morhua</name>
    <name type="common">Atlantic cod</name>
    <dbReference type="NCBI Taxonomy" id="8049"/>
    <lineage>
        <taxon>Eukaryota</taxon>
        <taxon>Metazoa</taxon>
        <taxon>Chordata</taxon>
        <taxon>Craniata</taxon>
        <taxon>Vertebrata</taxon>
        <taxon>Euteleostomi</taxon>
        <taxon>Actinopterygii</taxon>
        <taxon>Neopterygii</taxon>
        <taxon>Teleostei</taxon>
        <taxon>Neoteleostei</taxon>
        <taxon>Acanthomorphata</taxon>
        <taxon>Zeiogadaria</taxon>
        <taxon>Gadariae</taxon>
        <taxon>Gadiformes</taxon>
        <taxon>Gadoidei</taxon>
        <taxon>Gadidae</taxon>
        <taxon>Gadus</taxon>
    </lineage>
</organism>
<dbReference type="GO" id="GO:0005179">
    <property type="term" value="F:hormone activity"/>
    <property type="evidence" value="ECO:0007669"/>
    <property type="project" value="UniProtKB-KW"/>
</dbReference>
<evidence type="ECO:0000313" key="7">
    <source>
        <dbReference type="Proteomes" id="UP000694546"/>
    </source>
</evidence>
<dbReference type="Gene3D" id="1.20.1250.10">
    <property type="match status" value="1"/>
</dbReference>
<evidence type="ECO:0000256" key="4">
    <source>
        <dbReference type="ARBA" id="ARBA00023157"/>
    </source>
</evidence>